<gene>
    <name evidence="2" type="ORF">V3H18_01885</name>
</gene>
<dbReference type="InterPro" id="IPR029063">
    <property type="entry name" value="SAM-dependent_MTases_sf"/>
</dbReference>
<feature type="domain" description="Methyltransferase FkbM" evidence="1">
    <location>
        <begin position="54"/>
        <end position="211"/>
    </location>
</feature>
<dbReference type="InterPro" id="IPR052514">
    <property type="entry name" value="SAM-dependent_MTase"/>
</dbReference>
<evidence type="ECO:0000313" key="2">
    <source>
        <dbReference type="EMBL" id="MEF3365277.1"/>
    </source>
</evidence>
<sequence length="269" mass="29729">MSAFVDVTVNIDSKPFLIRSDRGYAEAVLQREEFEPGLVKAIRALAEGSKVALDVGANIGCTAILMSSLAEKVLAFEPAPSTFGLLMHNTRGFENIALHNFALGEQKSQAQIQFAPDNRSGGFISETKATTGHAIEGVVIKTLDQFCAEDELAAIDFIKIDTEGYEGHVLRGGADSLMKFKPVVIGEINHWCLNAFQRTSIPDFFDQLRSIFPILLAVDHVGERLANLHDSDSSYVVTYEHIVGGKWSEFIGAFDEDRLVRLRELYKMM</sequence>
<accession>A0ABU7XE58</accession>
<dbReference type="EMBL" id="JAZHYN010000003">
    <property type="protein sequence ID" value="MEF3365277.1"/>
    <property type="molecule type" value="Genomic_DNA"/>
</dbReference>
<evidence type="ECO:0000313" key="3">
    <source>
        <dbReference type="Proteomes" id="UP001350748"/>
    </source>
</evidence>
<dbReference type="Pfam" id="PF05050">
    <property type="entry name" value="Methyltransf_21"/>
    <property type="match status" value="1"/>
</dbReference>
<dbReference type="GO" id="GO:0008168">
    <property type="term" value="F:methyltransferase activity"/>
    <property type="evidence" value="ECO:0007669"/>
    <property type="project" value="UniProtKB-KW"/>
</dbReference>
<keyword evidence="2" id="KW-0808">Transferase</keyword>
<comment type="caution">
    <text evidence="2">The sequence shown here is derived from an EMBL/GenBank/DDBJ whole genome shotgun (WGS) entry which is preliminary data.</text>
</comment>
<dbReference type="RefSeq" id="WP_332080182.1">
    <property type="nucleotide sequence ID" value="NZ_JAZHYN010000003.1"/>
</dbReference>
<dbReference type="Gene3D" id="3.40.50.150">
    <property type="entry name" value="Vaccinia Virus protein VP39"/>
    <property type="match status" value="1"/>
</dbReference>
<evidence type="ECO:0000259" key="1">
    <source>
        <dbReference type="Pfam" id="PF05050"/>
    </source>
</evidence>
<dbReference type="InterPro" id="IPR006342">
    <property type="entry name" value="FkbM_mtfrase"/>
</dbReference>
<dbReference type="NCBIfam" id="TIGR01444">
    <property type="entry name" value="fkbM_fam"/>
    <property type="match status" value="1"/>
</dbReference>
<name>A0ABU7XE58_9HYPH</name>
<dbReference type="SUPFAM" id="SSF53335">
    <property type="entry name" value="S-adenosyl-L-methionine-dependent methyltransferases"/>
    <property type="match status" value="1"/>
</dbReference>
<dbReference type="PANTHER" id="PTHR34203">
    <property type="entry name" value="METHYLTRANSFERASE, FKBM FAMILY PROTEIN"/>
    <property type="match status" value="1"/>
</dbReference>
<reference evidence="2 3" key="1">
    <citation type="submission" date="2024-02" db="EMBL/GenBank/DDBJ databases">
        <authorList>
            <person name="Grouzdev D."/>
        </authorList>
    </citation>
    <scope>NUCLEOTIDE SEQUENCE [LARGE SCALE GENOMIC DNA]</scope>
    <source>
        <strain evidence="2 3">9N</strain>
    </source>
</reference>
<proteinExistence type="predicted"/>
<keyword evidence="2" id="KW-0489">Methyltransferase</keyword>
<dbReference type="PANTHER" id="PTHR34203:SF15">
    <property type="entry name" value="SLL1173 PROTEIN"/>
    <property type="match status" value="1"/>
</dbReference>
<protein>
    <submittedName>
        <fullName evidence="2">FkbM family methyltransferase</fullName>
    </submittedName>
</protein>
<dbReference type="GO" id="GO:0032259">
    <property type="term" value="P:methylation"/>
    <property type="evidence" value="ECO:0007669"/>
    <property type="project" value="UniProtKB-KW"/>
</dbReference>
<dbReference type="Proteomes" id="UP001350748">
    <property type="component" value="Unassembled WGS sequence"/>
</dbReference>
<organism evidence="2 3">
    <name type="scientific">Methylocystis borbori</name>
    <dbReference type="NCBI Taxonomy" id="3118750"/>
    <lineage>
        <taxon>Bacteria</taxon>
        <taxon>Pseudomonadati</taxon>
        <taxon>Pseudomonadota</taxon>
        <taxon>Alphaproteobacteria</taxon>
        <taxon>Hyphomicrobiales</taxon>
        <taxon>Methylocystaceae</taxon>
        <taxon>Methylocystis</taxon>
    </lineage>
</organism>
<keyword evidence="3" id="KW-1185">Reference proteome</keyword>